<accession>W5IK71</accession>
<dbReference type="SMART" id="SM00382">
    <property type="entry name" value="AAA"/>
    <property type="match status" value="1"/>
</dbReference>
<dbReference type="RefSeq" id="WP_006293367.1">
    <property type="nucleotide sequence ID" value="NZ_GG770225.1"/>
</dbReference>
<dbReference type="Proteomes" id="UP000005777">
    <property type="component" value="Unassembled WGS sequence"/>
</dbReference>
<dbReference type="Gene3D" id="3.40.50.300">
    <property type="entry name" value="P-loop containing nucleotide triphosphate hydrolases"/>
    <property type="match status" value="1"/>
</dbReference>
<keyword evidence="4" id="KW-0067">ATP-binding</keyword>
<evidence type="ECO:0000313" key="7">
    <source>
        <dbReference type="EMBL" id="EFG27347.1"/>
    </source>
</evidence>
<evidence type="ECO:0000256" key="1">
    <source>
        <dbReference type="ARBA" id="ARBA00005417"/>
    </source>
</evidence>
<keyword evidence="8" id="KW-1185">Reference proteome</keyword>
<keyword evidence="2" id="KW-0813">Transport</keyword>
<reference evidence="7 8" key="1">
    <citation type="submission" date="2012-01" db="EMBL/GenBank/DDBJ databases">
        <title>The Genome Sequence of Scardovia inopinata F0304.</title>
        <authorList>
            <consortium name="The Broad Institute Genome Sequencing Platform"/>
            <person name="Ward D."/>
            <person name="Earl A."/>
            <person name="Feldgarden M."/>
            <person name="Gevers D."/>
            <person name="Young S."/>
            <person name="Zeng Q."/>
            <person name="Koehrsen M."/>
            <person name="Alvarado L."/>
            <person name="Berlin A.M."/>
            <person name="Borenstein D."/>
            <person name="Chapman S.B."/>
            <person name="Chen Z."/>
            <person name="Engels R."/>
            <person name="Freedman E."/>
            <person name="Gellesch M."/>
            <person name="Goldberg J."/>
            <person name="Griggs A."/>
            <person name="Gujja S."/>
            <person name="Heilman E.R."/>
            <person name="Heiman D.I."/>
            <person name="Hepburn T.A."/>
            <person name="Howarth C."/>
            <person name="Jen D."/>
            <person name="Larson L."/>
            <person name="Mehta T."/>
            <person name="Park D."/>
            <person name="Pearson M."/>
            <person name="Richards J."/>
            <person name="Roberts A."/>
            <person name="Saif S."/>
            <person name="Shea T.D."/>
            <person name="Shenoy N."/>
            <person name="Sisk P."/>
            <person name="Stolte C."/>
            <person name="Sykes S.N."/>
            <person name="Walk T."/>
            <person name="White J."/>
            <person name="Yandava C."/>
            <person name="Izard J."/>
            <person name="Baranova O.V."/>
            <person name="Blanton J.M."/>
            <person name="Tanner A.C."/>
            <person name="Dewhirst F."/>
            <person name="Haas B."/>
            <person name="Nusbaum C."/>
            <person name="Birren B."/>
        </authorList>
    </citation>
    <scope>NUCLEOTIDE SEQUENCE [LARGE SCALE GENOMIC DNA]</scope>
    <source>
        <strain evidence="7 8">F0304</strain>
    </source>
</reference>
<dbReference type="PROSITE" id="PS50893">
    <property type="entry name" value="ABC_TRANSPORTER_2"/>
    <property type="match status" value="1"/>
</dbReference>
<dbReference type="GO" id="GO:0055085">
    <property type="term" value="P:transmembrane transport"/>
    <property type="evidence" value="ECO:0007669"/>
    <property type="project" value="UniProtKB-ARBA"/>
</dbReference>
<keyword evidence="3" id="KW-0547">Nucleotide-binding</keyword>
<dbReference type="InterPro" id="IPR050319">
    <property type="entry name" value="ABC_transp_ATP-bind"/>
</dbReference>
<evidence type="ECO:0000256" key="3">
    <source>
        <dbReference type="ARBA" id="ARBA00022741"/>
    </source>
</evidence>
<dbReference type="SUPFAM" id="SSF52540">
    <property type="entry name" value="P-loop containing nucleoside triphosphate hydrolases"/>
    <property type="match status" value="1"/>
</dbReference>
<gene>
    <name evidence="7" type="ORF">HMPREF9020_00989</name>
</gene>
<evidence type="ECO:0000256" key="5">
    <source>
        <dbReference type="SAM" id="MobiDB-lite"/>
    </source>
</evidence>
<protein>
    <recommendedName>
        <fullName evidence="6">ABC transporter domain-containing protein</fullName>
    </recommendedName>
</protein>
<name>W5IK71_SCAIO</name>
<comment type="caution">
    <text evidence="7">The sequence shown here is derived from an EMBL/GenBank/DDBJ whole genome shotgun (WGS) entry which is preliminary data.</text>
</comment>
<dbReference type="InterPro" id="IPR003593">
    <property type="entry name" value="AAA+_ATPase"/>
</dbReference>
<dbReference type="InterPro" id="IPR003439">
    <property type="entry name" value="ABC_transporter-like_ATP-bd"/>
</dbReference>
<dbReference type="PANTHER" id="PTHR43776:SF7">
    <property type="entry name" value="D,D-DIPEPTIDE TRANSPORT ATP-BINDING PROTEIN DDPF-RELATED"/>
    <property type="match status" value="1"/>
</dbReference>
<sequence length="279" mass="30366">MTDSQPLFSIASENQDIKPAQQAQQPQPLLEAQKISKTFPSFPEPVRAVDSLSFSLEKGRSLALVGESGSGKTTAIQICLGMLAPDSGQVLWKGKDIVSGSGLSLLKKGTGLVFQNPYSSLNPRWAGADIIAEPLRLSGIKDKKILVEKSSHALEMVGLESEVFLRRYPQDMSGGQAQRVAMARALVTNPELLVADEPLSAVDVSGRVRIVSAFQDLRTRGMSLLIVLHDLGIARLLADNIMVMHQGKIVEYGPAGEVLKNPREDYTRRLMEAAAWDIY</sequence>
<feature type="compositionally biased region" description="Polar residues" evidence="5">
    <location>
        <begin position="1"/>
        <end position="14"/>
    </location>
</feature>
<dbReference type="InterPro" id="IPR027417">
    <property type="entry name" value="P-loop_NTPase"/>
</dbReference>
<dbReference type="AlphaFoldDB" id="W5IK71"/>
<organism evidence="7 8">
    <name type="scientific">Scardovia inopinata F0304</name>
    <dbReference type="NCBI Taxonomy" id="641146"/>
    <lineage>
        <taxon>Bacteria</taxon>
        <taxon>Bacillati</taxon>
        <taxon>Actinomycetota</taxon>
        <taxon>Actinomycetes</taxon>
        <taxon>Bifidobacteriales</taxon>
        <taxon>Bifidobacteriaceae</taxon>
        <taxon>Scardovia</taxon>
    </lineage>
</organism>
<dbReference type="PANTHER" id="PTHR43776">
    <property type="entry name" value="TRANSPORT ATP-BINDING PROTEIN"/>
    <property type="match status" value="1"/>
</dbReference>
<dbReference type="Pfam" id="PF00005">
    <property type="entry name" value="ABC_tran"/>
    <property type="match status" value="1"/>
</dbReference>
<feature type="region of interest" description="Disordered" evidence="5">
    <location>
        <begin position="1"/>
        <end position="27"/>
    </location>
</feature>
<dbReference type="HOGENOM" id="CLU_000604_1_23_11"/>
<dbReference type="GO" id="GO:0005524">
    <property type="term" value="F:ATP binding"/>
    <property type="evidence" value="ECO:0007669"/>
    <property type="project" value="UniProtKB-KW"/>
</dbReference>
<dbReference type="eggNOG" id="COG4608">
    <property type="taxonomic scope" value="Bacteria"/>
</dbReference>
<evidence type="ECO:0000313" key="8">
    <source>
        <dbReference type="Proteomes" id="UP000005777"/>
    </source>
</evidence>
<feature type="domain" description="ABC transporter" evidence="6">
    <location>
        <begin position="30"/>
        <end position="271"/>
    </location>
</feature>
<proteinExistence type="inferred from homology"/>
<comment type="similarity">
    <text evidence="1">Belongs to the ABC transporter superfamily.</text>
</comment>
<evidence type="ECO:0000256" key="4">
    <source>
        <dbReference type="ARBA" id="ARBA00022840"/>
    </source>
</evidence>
<dbReference type="EMBL" id="ADCX01000004">
    <property type="protein sequence ID" value="EFG27347.1"/>
    <property type="molecule type" value="Genomic_DNA"/>
</dbReference>
<dbReference type="InterPro" id="IPR017871">
    <property type="entry name" value="ABC_transporter-like_CS"/>
</dbReference>
<evidence type="ECO:0000256" key="2">
    <source>
        <dbReference type="ARBA" id="ARBA00022448"/>
    </source>
</evidence>
<dbReference type="GO" id="GO:0016887">
    <property type="term" value="F:ATP hydrolysis activity"/>
    <property type="evidence" value="ECO:0007669"/>
    <property type="project" value="InterPro"/>
</dbReference>
<evidence type="ECO:0000259" key="6">
    <source>
        <dbReference type="PROSITE" id="PS50893"/>
    </source>
</evidence>
<dbReference type="PROSITE" id="PS00211">
    <property type="entry name" value="ABC_TRANSPORTER_1"/>
    <property type="match status" value="1"/>
</dbReference>
<dbReference type="CDD" id="cd03257">
    <property type="entry name" value="ABC_NikE_OppD_transporters"/>
    <property type="match status" value="1"/>
</dbReference>